<proteinExistence type="predicted"/>
<dbReference type="GO" id="GO:0031012">
    <property type="term" value="C:extracellular matrix"/>
    <property type="evidence" value="ECO:0007669"/>
    <property type="project" value="TreeGrafter"/>
</dbReference>
<dbReference type="Pfam" id="PF01391">
    <property type="entry name" value="Collagen"/>
    <property type="match status" value="1"/>
</dbReference>
<dbReference type="InterPro" id="IPR050149">
    <property type="entry name" value="Collagen_superfamily"/>
</dbReference>
<accession>A0A8C6ZND5</accession>
<evidence type="ECO:0000256" key="1">
    <source>
        <dbReference type="ARBA" id="ARBA00004498"/>
    </source>
</evidence>
<dbReference type="InterPro" id="IPR008160">
    <property type="entry name" value="Collagen"/>
</dbReference>
<evidence type="ECO:0000313" key="3">
    <source>
        <dbReference type="Ensembl" id="ENSNPEP00000017641.1"/>
    </source>
</evidence>
<reference evidence="3" key="1">
    <citation type="submission" date="2025-08" db="UniProtKB">
        <authorList>
            <consortium name="Ensembl"/>
        </authorList>
    </citation>
    <scope>IDENTIFICATION</scope>
</reference>
<comment type="subcellular location">
    <subcellularLocation>
        <location evidence="1">Secreted</location>
        <location evidence="1">Extracellular space</location>
        <location evidence="1">Extracellular matrix</location>
    </subcellularLocation>
</comment>
<keyword evidence="4" id="KW-1185">Reference proteome</keyword>
<dbReference type="Gene3D" id="1.20.5.320">
    <property type="entry name" value="6-Phosphogluconate Dehydrogenase, domain 3"/>
    <property type="match status" value="1"/>
</dbReference>
<organism evidence="3 4">
    <name type="scientific">Nothoprocta perdicaria</name>
    <name type="common">Chilean tinamou</name>
    <name type="synonym">Crypturus perdicarius</name>
    <dbReference type="NCBI Taxonomy" id="30464"/>
    <lineage>
        <taxon>Eukaryota</taxon>
        <taxon>Metazoa</taxon>
        <taxon>Chordata</taxon>
        <taxon>Craniata</taxon>
        <taxon>Vertebrata</taxon>
        <taxon>Euteleostomi</taxon>
        <taxon>Archelosauria</taxon>
        <taxon>Archosauria</taxon>
        <taxon>Dinosauria</taxon>
        <taxon>Saurischia</taxon>
        <taxon>Theropoda</taxon>
        <taxon>Coelurosauria</taxon>
        <taxon>Aves</taxon>
        <taxon>Palaeognathae</taxon>
        <taxon>Tinamiformes</taxon>
        <taxon>Tinamidae</taxon>
        <taxon>Nothoprocta</taxon>
    </lineage>
</organism>
<dbReference type="Ensembl" id="ENSNPET00000018075.1">
    <property type="protein sequence ID" value="ENSNPEP00000017641.1"/>
    <property type="gene ID" value="ENSNPEG00000013112.1"/>
</dbReference>
<name>A0A8C6ZND5_NOTPE</name>
<reference evidence="3" key="2">
    <citation type="submission" date="2025-09" db="UniProtKB">
        <authorList>
            <consortium name="Ensembl"/>
        </authorList>
    </citation>
    <scope>IDENTIFICATION</scope>
</reference>
<evidence type="ECO:0000313" key="4">
    <source>
        <dbReference type="Proteomes" id="UP000694420"/>
    </source>
</evidence>
<evidence type="ECO:0000256" key="2">
    <source>
        <dbReference type="ARBA" id="ARBA00022530"/>
    </source>
</evidence>
<dbReference type="Proteomes" id="UP000694420">
    <property type="component" value="Unplaced"/>
</dbReference>
<sequence>MASFFEQLLRQLQSVNAQPCSKSASNDSLSKLVILQLTSGEKGNIGSRGIPGFPGKHGLPGLPGDHGDTGLMGFPGPRGFPGPKGFQGIMGFQGQPATSLLTLKHKAQSIYFVLTHWTFPLRKEHQSHNMKSQFLRNCRQCQGRVKRTFISNEIHPTLTGEKGDPTVLLGTRGQKGPPGDPGLPGTSALLRRGLDRTGHKHISSSFAGVWEGLGRSSASYLLSCLFDCYKPRGWRGITMK</sequence>
<keyword evidence="2" id="KW-0964">Secreted</keyword>
<dbReference type="PANTHER" id="PTHR24023:SF1082">
    <property type="entry name" value="COLLAGEN TRIPLE HELIX REPEAT"/>
    <property type="match status" value="1"/>
</dbReference>
<dbReference type="GO" id="GO:0005615">
    <property type="term" value="C:extracellular space"/>
    <property type="evidence" value="ECO:0007669"/>
    <property type="project" value="TreeGrafter"/>
</dbReference>
<dbReference type="AlphaFoldDB" id="A0A8C6ZND5"/>
<protein>
    <submittedName>
        <fullName evidence="3">Uncharacterized protein</fullName>
    </submittedName>
</protein>
<dbReference type="PANTHER" id="PTHR24023">
    <property type="entry name" value="COLLAGEN ALPHA"/>
    <property type="match status" value="1"/>
</dbReference>
<keyword evidence="2" id="KW-0272">Extracellular matrix</keyword>